<sequence length="172" mass="19819">MYTDKHKDPAPPNTRPKRPYQPSPIRCSTHITSWRKLRLQPNKASQRKILLLTPRDMHNTLCTIFSPTNFADPRTSLLLTTHLAYLYPTKKEKKIVSIQTRQRLLGWHRPGEPHGNCGRCYHPFSLVHRHHLDVMSVEMSQTRCHACAYPPQQHLASGGERHPLSATQGHRA</sequence>
<evidence type="ECO:0000313" key="2">
    <source>
        <dbReference type="EMBL" id="AOW03203.1"/>
    </source>
</evidence>
<dbReference type="EMBL" id="CP017555">
    <property type="protein sequence ID" value="AOW03203.1"/>
    <property type="molecule type" value="Genomic_DNA"/>
</dbReference>
<dbReference type="RefSeq" id="XP_068138613.1">
    <property type="nucleotide sequence ID" value="XM_068282512.1"/>
</dbReference>
<name>A0A1D8NC42_YARLL</name>
<evidence type="ECO:0000313" key="3">
    <source>
        <dbReference type="Proteomes" id="UP000182444"/>
    </source>
</evidence>
<dbReference type="AlphaFoldDB" id="A0A1D8NC42"/>
<feature type="region of interest" description="Disordered" evidence="1">
    <location>
        <begin position="1"/>
        <end position="25"/>
    </location>
</feature>
<dbReference type="VEuPathDB" id="FungiDB:YALI1_C29624g"/>
<gene>
    <name evidence="2" type="ORF">YALI1_C29624g</name>
</gene>
<protein>
    <submittedName>
        <fullName evidence="2">Uncharacterized protein</fullName>
    </submittedName>
</protein>
<organism evidence="2 3">
    <name type="scientific">Yarrowia lipolytica</name>
    <name type="common">Candida lipolytica</name>
    <dbReference type="NCBI Taxonomy" id="4952"/>
    <lineage>
        <taxon>Eukaryota</taxon>
        <taxon>Fungi</taxon>
        <taxon>Dikarya</taxon>
        <taxon>Ascomycota</taxon>
        <taxon>Saccharomycotina</taxon>
        <taxon>Dipodascomycetes</taxon>
        <taxon>Dipodascales</taxon>
        <taxon>Dipodascales incertae sedis</taxon>
        <taxon>Yarrowia</taxon>
    </lineage>
</organism>
<dbReference type="GeneID" id="94583139"/>
<accession>A0A1D8NC42</accession>
<proteinExistence type="predicted"/>
<dbReference type="Proteomes" id="UP000182444">
    <property type="component" value="Chromosome 1C"/>
</dbReference>
<reference evidence="2 3" key="1">
    <citation type="journal article" date="2016" name="PLoS ONE">
        <title>Sequence Assembly of Yarrowia lipolytica Strain W29/CLIB89 Shows Transposable Element Diversity.</title>
        <authorList>
            <person name="Magnan C."/>
            <person name="Yu J."/>
            <person name="Chang I."/>
            <person name="Jahn E."/>
            <person name="Kanomata Y."/>
            <person name="Wu J."/>
            <person name="Zeller M."/>
            <person name="Oakes M."/>
            <person name="Baldi P."/>
            <person name="Sandmeyer S."/>
        </authorList>
    </citation>
    <scope>NUCLEOTIDE SEQUENCE [LARGE SCALE GENOMIC DNA]</scope>
    <source>
        <strain evidence="3">CLIB89(W29)</strain>
    </source>
</reference>
<feature type="compositionally biased region" description="Pro residues" evidence="1">
    <location>
        <begin position="10"/>
        <end position="22"/>
    </location>
</feature>
<evidence type="ECO:0000256" key="1">
    <source>
        <dbReference type="SAM" id="MobiDB-lite"/>
    </source>
</evidence>